<name>A0A834N4C3_VESGE</name>
<evidence type="ECO:0000313" key="1">
    <source>
        <dbReference type="EMBL" id="KAF7393858.1"/>
    </source>
</evidence>
<dbReference type="EMBL" id="JACSDZ010000010">
    <property type="protein sequence ID" value="KAF7393858.1"/>
    <property type="molecule type" value="Genomic_DNA"/>
</dbReference>
<sequence length="89" mass="10647">MFTHEKSSSRKVRGCLNGIINDAIHRLNYHERWKNLKFMLDLKTIPFTLKKEAGSTWVKEKFVDLTMQRRYLTKAHKIRRVTRVSERSA</sequence>
<keyword evidence="2" id="KW-1185">Reference proteome</keyword>
<evidence type="ECO:0000313" key="2">
    <source>
        <dbReference type="Proteomes" id="UP000617340"/>
    </source>
</evidence>
<proteinExistence type="predicted"/>
<gene>
    <name evidence="1" type="ORF">HZH68_010677</name>
</gene>
<comment type="caution">
    <text evidence="1">The sequence shown here is derived from an EMBL/GenBank/DDBJ whole genome shotgun (WGS) entry which is preliminary data.</text>
</comment>
<dbReference type="AlphaFoldDB" id="A0A834N4C3"/>
<accession>A0A834N4C3</accession>
<reference evidence="1" key="1">
    <citation type="journal article" date="2020" name="G3 (Bethesda)">
        <title>High-Quality Assemblies for Three Invasive Social Wasps from the &lt;i&gt;Vespula&lt;/i&gt; Genus.</title>
        <authorList>
            <person name="Harrop T.W.R."/>
            <person name="Guhlin J."/>
            <person name="McLaughlin G.M."/>
            <person name="Permina E."/>
            <person name="Stockwell P."/>
            <person name="Gilligan J."/>
            <person name="Le Lec M.F."/>
            <person name="Gruber M.A.M."/>
            <person name="Quinn O."/>
            <person name="Lovegrove M."/>
            <person name="Duncan E.J."/>
            <person name="Remnant E.J."/>
            <person name="Van Eeckhoven J."/>
            <person name="Graham B."/>
            <person name="Knapp R.A."/>
            <person name="Langford K.W."/>
            <person name="Kronenberg Z."/>
            <person name="Press M.O."/>
            <person name="Eacker S.M."/>
            <person name="Wilson-Rankin E.E."/>
            <person name="Purcell J."/>
            <person name="Lester P.J."/>
            <person name="Dearden P.K."/>
        </authorList>
    </citation>
    <scope>NUCLEOTIDE SEQUENCE</scope>
    <source>
        <strain evidence="1">Linc-1</strain>
    </source>
</reference>
<protein>
    <submittedName>
        <fullName evidence="1">Uncharacterized protein</fullName>
    </submittedName>
</protein>
<organism evidence="1 2">
    <name type="scientific">Vespula germanica</name>
    <name type="common">German yellow jacket</name>
    <name type="synonym">Paravespula germanica</name>
    <dbReference type="NCBI Taxonomy" id="30212"/>
    <lineage>
        <taxon>Eukaryota</taxon>
        <taxon>Metazoa</taxon>
        <taxon>Ecdysozoa</taxon>
        <taxon>Arthropoda</taxon>
        <taxon>Hexapoda</taxon>
        <taxon>Insecta</taxon>
        <taxon>Pterygota</taxon>
        <taxon>Neoptera</taxon>
        <taxon>Endopterygota</taxon>
        <taxon>Hymenoptera</taxon>
        <taxon>Apocrita</taxon>
        <taxon>Aculeata</taxon>
        <taxon>Vespoidea</taxon>
        <taxon>Vespidae</taxon>
        <taxon>Vespinae</taxon>
        <taxon>Vespula</taxon>
    </lineage>
</organism>
<dbReference type="Proteomes" id="UP000617340">
    <property type="component" value="Unassembled WGS sequence"/>
</dbReference>